<sequence>MNVSKSPEKKRTGIIVLGMHRSGTSVLTRIINILGAALPVNCLGANESNATGHWEPRSLIWLHEQMLQESGSQWDDWRSFEFTRMPPDRQAHFTYEISRLLREEYETAPIFVLKEPRISRFVPLYIAAFKMWGVEPKFVLTNRNPLEVAASLHVRDKITRGYALLIWLRHELDAERATRGHSRTFVSYEGMLDDKWPIIEKIVKLVEDTAFVLTEGSDNEIDEFLSPRYRHHQMAIEDLESEVPVLNWVKEAYFAFKRLEVDANDRRATSVLDRVNAEFDTLSGTFGTIFVSESNTRTQILRELHEEEVHDLTHTIGALRQQIMDLRGELAQRVSSNIQVGERLEAANLSLDAILKSKTYRLSTVFKRIYRFLIWK</sequence>
<proteinExistence type="predicted"/>
<dbReference type="InterPro" id="IPR027417">
    <property type="entry name" value="P-loop_NTPase"/>
</dbReference>
<dbReference type="GO" id="GO:0016740">
    <property type="term" value="F:transferase activity"/>
    <property type="evidence" value="ECO:0007669"/>
    <property type="project" value="UniProtKB-KW"/>
</dbReference>
<dbReference type="Proteomes" id="UP000215256">
    <property type="component" value="Chromosome 2"/>
</dbReference>
<dbReference type="KEGG" id="och:CES85_5315"/>
<dbReference type="OrthoDB" id="9816424at2"/>
<organism evidence="1 2">
    <name type="scientific">Ochrobactrum quorumnocens</name>
    <dbReference type="NCBI Taxonomy" id="271865"/>
    <lineage>
        <taxon>Bacteria</taxon>
        <taxon>Pseudomonadati</taxon>
        <taxon>Pseudomonadota</taxon>
        <taxon>Alphaproteobacteria</taxon>
        <taxon>Hyphomicrobiales</taxon>
        <taxon>Brucellaceae</taxon>
        <taxon>Brucella/Ochrobactrum group</taxon>
        <taxon>Ochrobactrum</taxon>
    </lineage>
</organism>
<dbReference type="Gene3D" id="3.40.50.300">
    <property type="entry name" value="P-loop containing nucleotide triphosphate hydrolases"/>
    <property type="match status" value="1"/>
</dbReference>
<dbReference type="InterPro" id="IPR014556">
    <property type="entry name" value="UCP029407"/>
</dbReference>
<gene>
    <name evidence="1" type="ORF">CES85_5315</name>
</gene>
<dbReference type="AlphaFoldDB" id="A0A248UDA2"/>
<dbReference type="RefSeq" id="WP_095445227.1">
    <property type="nucleotide sequence ID" value="NZ_CP022603.1"/>
</dbReference>
<protein>
    <submittedName>
        <fullName evidence="1">Sulfotransferase family protein</fullName>
    </submittedName>
</protein>
<dbReference type="SUPFAM" id="SSF52540">
    <property type="entry name" value="P-loop containing nucleoside triphosphate hydrolases"/>
    <property type="match status" value="1"/>
</dbReference>
<evidence type="ECO:0000313" key="2">
    <source>
        <dbReference type="Proteomes" id="UP000215256"/>
    </source>
</evidence>
<accession>A0A248UDA2</accession>
<dbReference type="EMBL" id="CP022603">
    <property type="protein sequence ID" value="ASV84520.1"/>
    <property type="molecule type" value="Genomic_DNA"/>
</dbReference>
<keyword evidence="1" id="KW-0808">Transferase</keyword>
<dbReference type="PIRSF" id="PIRSF029407">
    <property type="entry name" value="UCP029407"/>
    <property type="match status" value="1"/>
</dbReference>
<name>A0A248UDA2_9HYPH</name>
<evidence type="ECO:0000313" key="1">
    <source>
        <dbReference type="EMBL" id="ASV84520.1"/>
    </source>
</evidence>
<reference evidence="1 2" key="1">
    <citation type="submission" date="2017-07" db="EMBL/GenBank/DDBJ databases">
        <title>Phylogenetic study on the rhizospheric bacterium Ochrobactrum sp. A44.</title>
        <authorList>
            <person name="Krzyzanowska D.M."/>
            <person name="Ossowicki A."/>
            <person name="Rajewska M."/>
            <person name="Maciag T."/>
            <person name="Kaczynski Z."/>
            <person name="Czerwicka M."/>
            <person name="Jafra S."/>
        </authorList>
    </citation>
    <scope>NUCLEOTIDE SEQUENCE [LARGE SCALE GENOMIC DNA]</scope>
    <source>
        <strain evidence="1 2">A44</strain>
    </source>
</reference>